<name>A0ACC5ZZ68_9RHOB</name>
<organism evidence="1 2">
    <name type="scientific">Lutimaribacter degradans</name>
    <dbReference type="NCBI Taxonomy" id="2945989"/>
    <lineage>
        <taxon>Bacteria</taxon>
        <taxon>Pseudomonadati</taxon>
        <taxon>Pseudomonadota</taxon>
        <taxon>Alphaproteobacteria</taxon>
        <taxon>Rhodobacterales</taxon>
        <taxon>Roseobacteraceae</taxon>
        <taxon>Lutimaribacter</taxon>
    </lineage>
</organism>
<protein>
    <submittedName>
        <fullName evidence="1">Uncharacterized protein</fullName>
    </submittedName>
</protein>
<dbReference type="EMBL" id="JAMQGO010000013">
    <property type="protein sequence ID" value="MCM2563597.1"/>
    <property type="molecule type" value="Genomic_DNA"/>
</dbReference>
<evidence type="ECO:0000313" key="1">
    <source>
        <dbReference type="EMBL" id="MCM2563597.1"/>
    </source>
</evidence>
<evidence type="ECO:0000313" key="2">
    <source>
        <dbReference type="Proteomes" id="UP001203036"/>
    </source>
</evidence>
<accession>A0ACC5ZZ68</accession>
<keyword evidence="2" id="KW-1185">Reference proteome</keyword>
<reference evidence="1" key="1">
    <citation type="submission" date="2022-06" db="EMBL/GenBank/DDBJ databases">
        <title>Lutimaribacter sp. EGI FJ00013, a novel bacterium isolated from a salt lake sediment enrichment.</title>
        <authorList>
            <person name="Gao L."/>
            <person name="Fang B.-Z."/>
            <person name="Li W.-J."/>
        </authorList>
    </citation>
    <scope>NUCLEOTIDE SEQUENCE</scope>
    <source>
        <strain evidence="1">EGI FJ00013</strain>
    </source>
</reference>
<sequence length="349" mass="39764">MTTVYLHVGFPKCASTTVQSFFHRNDGLHRSKGVCYPKSYRDKSGYFSHRPLLNLGESDFDAAVGEIAAEAKENDCDKVFLSSEQFLKHLWESDFLASLIAALNRRFGTENVRLITLVRNQVGFVESAYAQFLRAPILRVHAKTFFRAKDTSIKGFMDHFREMNGFDFFSYADIFDMFREKIPGNPLEVYSIERDDLDGQDIIVFLSEMLGLPAPTKAEPRNERFSDQALLMLRYAMSRRGERIEPRRRRMIKRLFADMSGGFSPVLHLTGEPLERVVESSKRDDGYLKSNFSTEFGSLLEKSLAATSGRARKQKLKVGPKHRALTDYVVFADAPTLKNAERVKAELGL</sequence>
<proteinExistence type="predicted"/>
<comment type="caution">
    <text evidence="1">The sequence shown here is derived from an EMBL/GenBank/DDBJ whole genome shotgun (WGS) entry which is preliminary data.</text>
</comment>
<dbReference type="Proteomes" id="UP001203036">
    <property type="component" value="Unassembled WGS sequence"/>
</dbReference>
<gene>
    <name evidence="1" type="ORF">M8744_15680</name>
</gene>